<evidence type="ECO:0000313" key="1">
    <source>
        <dbReference type="EMBL" id="KAK8504395.1"/>
    </source>
</evidence>
<accession>A0ABR2BB87</accession>
<gene>
    <name evidence="1" type="ORF">V6N12_032896</name>
</gene>
<keyword evidence="2" id="KW-1185">Reference proteome</keyword>
<dbReference type="Proteomes" id="UP001472677">
    <property type="component" value="Unassembled WGS sequence"/>
</dbReference>
<comment type="caution">
    <text evidence="1">The sequence shown here is derived from an EMBL/GenBank/DDBJ whole genome shotgun (WGS) entry which is preliminary data.</text>
</comment>
<reference evidence="1 2" key="1">
    <citation type="journal article" date="2024" name="G3 (Bethesda)">
        <title>Genome assembly of Hibiscus sabdariffa L. provides insights into metabolisms of medicinal natural products.</title>
        <authorList>
            <person name="Kim T."/>
        </authorList>
    </citation>
    <scope>NUCLEOTIDE SEQUENCE [LARGE SCALE GENOMIC DNA]</scope>
    <source>
        <strain evidence="1">TK-2024</strain>
        <tissue evidence="1">Old leaves</tissue>
    </source>
</reference>
<organism evidence="1 2">
    <name type="scientific">Hibiscus sabdariffa</name>
    <name type="common">roselle</name>
    <dbReference type="NCBI Taxonomy" id="183260"/>
    <lineage>
        <taxon>Eukaryota</taxon>
        <taxon>Viridiplantae</taxon>
        <taxon>Streptophyta</taxon>
        <taxon>Embryophyta</taxon>
        <taxon>Tracheophyta</taxon>
        <taxon>Spermatophyta</taxon>
        <taxon>Magnoliopsida</taxon>
        <taxon>eudicotyledons</taxon>
        <taxon>Gunneridae</taxon>
        <taxon>Pentapetalae</taxon>
        <taxon>rosids</taxon>
        <taxon>malvids</taxon>
        <taxon>Malvales</taxon>
        <taxon>Malvaceae</taxon>
        <taxon>Malvoideae</taxon>
        <taxon>Hibiscus</taxon>
    </lineage>
</organism>
<name>A0ABR2BB87_9ROSI</name>
<proteinExistence type="predicted"/>
<protein>
    <submittedName>
        <fullName evidence="1">Uncharacterized protein</fullName>
    </submittedName>
</protein>
<dbReference type="EMBL" id="JBBPBM010000143">
    <property type="protein sequence ID" value="KAK8504395.1"/>
    <property type="molecule type" value="Genomic_DNA"/>
</dbReference>
<sequence>MRPIIAARPLKRYVAGECHGEHGCAIPDGDNEGIVVASNALPQLIDLLFNVSLDFDLLLMEKKVKCMNLQS</sequence>
<evidence type="ECO:0000313" key="2">
    <source>
        <dbReference type="Proteomes" id="UP001472677"/>
    </source>
</evidence>